<feature type="compositionally biased region" description="Basic and acidic residues" evidence="1">
    <location>
        <begin position="140"/>
        <end position="169"/>
    </location>
</feature>
<dbReference type="AlphaFoldDB" id="A0A562IQU6"/>
<proteinExistence type="predicted"/>
<reference evidence="3 4" key="1">
    <citation type="submission" date="2019-07" db="EMBL/GenBank/DDBJ databases">
        <title>R&amp;d 2014.</title>
        <authorList>
            <person name="Klenk H.-P."/>
        </authorList>
    </citation>
    <scope>NUCLEOTIDE SEQUENCE [LARGE SCALE GENOMIC DNA]</scope>
    <source>
        <strain evidence="3 4">DSM 45764</strain>
    </source>
</reference>
<feature type="transmembrane region" description="Helical" evidence="2">
    <location>
        <begin position="44"/>
        <end position="64"/>
    </location>
</feature>
<evidence type="ECO:0000313" key="4">
    <source>
        <dbReference type="Proteomes" id="UP000321490"/>
    </source>
</evidence>
<keyword evidence="2" id="KW-1133">Transmembrane helix</keyword>
<name>A0A562IQU6_9ACTN</name>
<evidence type="ECO:0000256" key="1">
    <source>
        <dbReference type="SAM" id="MobiDB-lite"/>
    </source>
</evidence>
<keyword evidence="2" id="KW-0812">Transmembrane</keyword>
<comment type="caution">
    <text evidence="3">The sequence shown here is derived from an EMBL/GenBank/DDBJ whole genome shotgun (WGS) entry which is preliminary data.</text>
</comment>
<evidence type="ECO:0000313" key="3">
    <source>
        <dbReference type="EMBL" id="TWH73083.1"/>
    </source>
</evidence>
<evidence type="ECO:0000256" key="2">
    <source>
        <dbReference type="SAM" id="Phobius"/>
    </source>
</evidence>
<feature type="region of interest" description="Disordered" evidence="1">
    <location>
        <begin position="127"/>
        <end position="169"/>
    </location>
</feature>
<feature type="transmembrane region" description="Helical" evidence="2">
    <location>
        <begin position="76"/>
        <end position="96"/>
    </location>
</feature>
<keyword evidence="2" id="KW-0472">Membrane</keyword>
<dbReference type="EMBL" id="VLKF01000001">
    <property type="protein sequence ID" value="TWH73083.1"/>
    <property type="molecule type" value="Genomic_DNA"/>
</dbReference>
<dbReference type="Proteomes" id="UP000321490">
    <property type="component" value="Unassembled WGS sequence"/>
</dbReference>
<organism evidence="3 4">
    <name type="scientific">Modestobacter roseus</name>
    <dbReference type="NCBI Taxonomy" id="1181884"/>
    <lineage>
        <taxon>Bacteria</taxon>
        <taxon>Bacillati</taxon>
        <taxon>Actinomycetota</taxon>
        <taxon>Actinomycetes</taxon>
        <taxon>Geodermatophilales</taxon>
        <taxon>Geodermatophilaceae</taxon>
        <taxon>Modestobacter</taxon>
    </lineage>
</organism>
<accession>A0A562IQU6</accession>
<feature type="transmembrane region" description="Helical" evidence="2">
    <location>
        <begin position="102"/>
        <end position="122"/>
    </location>
</feature>
<keyword evidence="4" id="KW-1185">Reference proteome</keyword>
<dbReference type="RefSeq" id="WP_153362097.1">
    <property type="nucleotide sequence ID" value="NZ_JABGDC010000194.1"/>
</dbReference>
<dbReference type="OrthoDB" id="3827100at2"/>
<feature type="region of interest" description="Disordered" evidence="1">
    <location>
        <begin position="219"/>
        <end position="240"/>
    </location>
</feature>
<gene>
    <name evidence="3" type="ORF">JD78_01606</name>
</gene>
<protein>
    <submittedName>
        <fullName evidence="3">Uncharacterized protein</fullName>
    </submittedName>
</protein>
<sequence>MPTPSSRPSARLWRGVVRASRLAAPALYVGTALLGATATSLTSLLLVGLLAGAAIGVTVALADPGFPGSAAARRRAVYAAGIGVLLLPFATGIGMLGTAGTLVVPLLLVLCAVTAAGWLAELDTSEAPPARQGVATPRETASREAGRRETGRRETAPRTDVPDLPRRPVDQLTTDQLFATWTATGEQLRRPVSPVTRVELADLRSALLDELLRREPETTARWLEQGAPAHGHHRDGGTPV</sequence>